<dbReference type="InterPro" id="IPR023214">
    <property type="entry name" value="HAD_sf"/>
</dbReference>
<dbReference type="InterPro" id="IPR006439">
    <property type="entry name" value="HAD-SF_hydro_IA"/>
</dbReference>
<dbReference type="InterPro" id="IPR023198">
    <property type="entry name" value="PGP-like_dom2"/>
</dbReference>
<dbReference type="EMBL" id="DSRD01000326">
    <property type="protein sequence ID" value="HGW93628.1"/>
    <property type="molecule type" value="Genomic_DNA"/>
</dbReference>
<dbReference type="Gene3D" id="1.10.150.240">
    <property type="entry name" value="Putative phosphatase, domain 2"/>
    <property type="match status" value="1"/>
</dbReference>
<dbReference type="NCBIfam" id="TIGR01549">
    <property type="entry name" value="HAD-SF-IA-v1"/>
    <property type="match status" value="1"/>
</dbReference>
<dbReference type="SUPFAM" id="SSF56784">
    <property type="entry name" value="HAD-like"/>
    <property type="match status" value="1"/>
</dbReference>
<dbReference type="InterPro" id="IPR041492">
    <property type="entry name" value="HAD_2"/>
</dbReference>
<accession>A0A832M3I6</accession>
<dbReference type="GO" id="GO:0008967">
    <property type="term" value="F:phosphoglycolate phosphatase activity"/>
    <property type="evidence" value="ECO:0007669"/>
    <property type="project" value="TreeGrafter"/>
</dbReference>
<dbReference type="InterPro" id="IPR050155">
    <property type="entry name" value="HAD-like_hydrolase_sf"/>
</dbReference>
<dbReference type="Gene3D" id="3.40.50.1000">
    <property type="entry name" value="HAD superfamily/HAD-like"/>
    <property type="match status" value="1"/>
</dbReference>
<dbReference type="GO" id="GO:0006281">
    <property type="term" value="P:DNA repair"/>
    <property type="evidence" value="ECO:0007669"/>
    <property type="project" value="TreeGrafter"/>
</dbReference>
<dbReference type="SFLD" id="SFLDG01129">
    <property type="entry name" value="C1.5:_HAD__Beta-PGM__Phosphata"/>
    <property type="match status" value="1"/>
</dbReference>
<dbReference type="SFLD" id="SFLDS00003">
    <property type="entry name" value="Haloacid_Dehalogenase"/>
    <property type="match status" value="1"/>
</dbReference>
<name>A0A832M3I6_9CYAN</name>
<comment type="caution">
    <text evidence="1">The sequence shown here is derived from an EMBL/GenBank/DDBJ whole genome shotgun (WGS) entry which is preliminary data.</text>
</comment>
<dbReference type="InterPro" id="IPR036412">
    <property type="entry name" value="HAD-like_sf"/>
</dbReference>
<dbReference type="PANTHER" id="PTHR43434:SF13">
    <property type="entry name" value="PHOSPHOGLYCOLATE PHOSPHATASE"/>
    <property type="match status" value="1"/>
</dbReference>
<dbReference type="Pfam" id="PF13419">
    <property type="entry name" value="HAD_2"/>
    <property type="match status" value="1"/>
</dbReference>
<protein>
    <submittedName>
        <fullName evidence="1">HAD family hydrolase</fullName>
    </submittedName>
</protein>
<reference evidence="1" key="1">
    <citation type="journal article" date="2020" name="mSystems">
        <title>Genome- and Community-Level Interaction Insights into Carbon Utilization and Element Cycling Functions of Hydrothermarchaeota in Hydrothermal Sediment.</title>
        <authorList>
            <person name="Zhou Z."/>
            <person name="Liu Y."/>
            <person name="Xu W."/>
            <person name="Pan J."/>
            <person name="Luo Z.H."/>
            <person name="Li M."/>
        </authorList>
    </citation>
    <scope>NUCLEOTIDE SEQUENCE [LARGE SCALE GENOMIC DNA]</scope>
    <source>
        <strain evidence="1">SpSt-402</strain>
    </source>
</reference>
<gene>
    <name evidence="1" type="ORF">ENR47_05005</name>
</gene>
<dbReference type="AlphaFoldDB" id="A0A832M3I6"/>
<organism evidence="1">
    <name type="scientific">Oscillatoriales cyanobacterium SpSt-402</name>
    <dbReference type="NCBI Taxonomy" id="2282168"/>
    <lineage>
        <taxon>Bacteria</taxon>
        <taxon>Bacillati</taxon>
        <taxon>Cyanobacteriota</taxon>
        <taxon>Cyanophyceae</taxon>
        <taxon>Oscillatoriophycideae</taxon>
        <taxon>Oscillatoriales</taxon>
    </lineage>
</organism>
<dbReference type="GO" id="GO:0005829">
    <property type="term" value="C:cytosol"/>
    <property type="evidence" value="ECO:0007669"/>
    <property type="project" value="TreeGrafter"/>
</dbReference>
<dbReference type="PANTHER" id="PTHR43434">
    <property type="entry name" value="PHOSPHOGLYCOLATE PHOSPHATASE"/>
    <property type="match status" value="1"/>
</dbReference>
<keyword evidence="1" id="KW-0378">Hydrolase</keyword>
<sequence>MKVIIFDFDGTIADSFEAVLKISNQLAAEFGYPKAQPEDISRLKNLSSREVVRQSKVSPFKLPFLLRRLRYELNQEIHRLKPIPGMKSALLRLKQQGNQLGIVTSNSCENVAAFLEAQELSDVFDFVGSGLALFGKGRVIQRILKQHQLNHADVIYVGDETRDIEAARKIGIQVIAVSWGFNSSQALAAEKPDFLIHQPEELLEVVV</sequence>
<proteinExistence type="predicted"/>
<evidence type="ECO:0000313" key="1">
    <source>
        <dbReference type="EMBL" id="HGW93628.1"/>
    </source>
</evidence>